<dbReference type="EMBL" id="JBHTBN010000003">
    <property type="protein sequence ID" value="MFC7357597.1"/>
    <property type="molecule type" value="Genomic_DNA"/>
</dbReference>
<organism evidence="1 2">
    <name type="scientific">Jejudonia soesokkakensis</name>
    <dbReference type="NCBI Taxonomy" id="1323432"/>
    <lineage>
        <taxon>Bacteria</taxon>
        <taxon>Pseudomonadati</taxon>
        <taxon>Bacteroidota</taxon>
        <taxon>Flavobacteriia</taxon>
        <taxon>Flavobacteriales</taxon>
        <taxon>Flavobacteriaceae</taxon>
        <taxon>Jejudonia</taxon>
    </lineage>
</organism>
<dbReference type="Proteomes" id="UP001596415">
    <property type="component" value="Unassembled WGS sequence"/>
</dbReference>
<dbReference type="RefSeq" id="WP_380217441.1">
    <property type="nucleotide sequence ID" value="NZ_JBHTBN010000003.1"/>
</dbReference>
<protein>
    <submittedName>
        <fullName evidence="1">Transcriptional regulator</fullName>
    </submittedName>
</protein>
<reference evidence="2" key="1">
    <citation type="journal article" date="2019" name="Int. J. Syst. Evol. Microbiol.">
        <title>The Global Catalogue of Microorganisms (GCM) 10K type strain sequencing project: providing services to taxonomists for standard genome sequencing and annotation.</title>
        <authorList>
            <consortium name="The Broad Institute Genomics Platform"/>
            <consortium name="The Broad Institute Genome Sequencing Center for Infectious Disease"/>
            <person name="Wu L."/>
            <person name="Ma J."/>
        </authorList>
    </citation>
    <scope>NUCLEOTIDE SEQUENCE [LARGE SCALE GENOMIC DNA]</scope>
    <source>
        <strain evidence="2">CGMCC 1.16306</strain>
    </source>
</reference>
<evidence type="ECO:0000313" key="1">
    <source>
        <dbReference type="EMBL" id="MFC7357597.1"/>
    </source>
</evidence>
<name>A0ABW2MU17_9FLAO</name>
<sequence length="201" mass="22529">MKAILTGDIINSQSIEADKWLPLLRKELSKTGKEPKDWEIYRGDSFQIKTEVEKALELAFLLKATIKQFKELDVRIAIGIGSISYEAKKITESNGDAFVSSGAAFENLKKNTLAIKTPWDDFNTTFTLVLELTALFADQWTTASSEVIKLALEKPDLNQNQLADLLQLKSQSTVSAALKRGSFDELKNVLTYYNSEISKRC</sequence>
<comment type="caution">
    <text evidence="1">The sequence shown here is derived from an EMBL/GenBank/DDBJ whole genome shotgun (WGS) entry which is preliminary data.</text>
</comment>
<accession>A0ABW2MU17</accession>
<proteinExistence type="predicted"/>
<gene>
    <name evidence="1" type="ORF">ACFQO1_07855</name>
</gene>
<evidence type="ECO:0000313" key="2">
    <source>
        <dbReference type="Proteomes" id="UP001596415"/>
    </source>
</evidence>
<keyword evidence="2" id="KW-1185">Reference proteome</keyword>